<sequence>MQCRTPSGISVVDHAAAALRPELTSRMGELEGTPLPDYQPPRVNLRAAGCARADSVPRRAALGVRIRSRQRSTLPGPGTRPRCSPPNRICRMRRAKCQASRVHSALQWMKHCPDLEHWATAQVARWAEGAHQLAAATAHWRSVLAPEVKTVLPPDYNGPLHRAMLDASGHADLAVCDDIERGFPMAGLMPDSMLFGSADRGHLPNRRDLADALQHALQRLDRTLKDLLSKPRQEPGTQDILRQTQEYVAAGKMEGPWEVPRVQHRAANSYDVRPIDSCTASGLNPAATAIEAMRVTGLSALMATIQHVAEVFQDWGSDGEPLLAKGEHKKACRQWPVRPDERNYVVTQVWSDDVGTEGGFLAFAHIALPFGALGAVWGCARVGGSVCHALQRLFAVPQMAYVDDFFRASPRRFAA</sequence>
<proteinExistence type="predicted"/>
<comment type="caution">
    <text evidence="1">The sequence shown here is derived from an EMBL/GenBank/DDBJ whole genome shotgun (WGS) entry which is preliminary data.</text>
</comment>
<reference evidence="1" key="1">
    <citation type="submission" date="2023-10" db="EMBL/GenBank/DDBJ databases">
        <authorList>
            <person name="Chen Y."/>
            <person name="Shah S."/>
            <person name="Dougan E. K."/>
            <person name="Thang M."/>
            <person name="Chan C."/>
        </authorList>
    </citation>
    <scope>NUCLEOTIDE SEQUENCE [LARGE SCALE GENOMIC DNA]</scope>
</reference>
<organism evidence="1 2">
    <name type="scientific">Prorocentrum cordatum</name>
    <dbReference type="NCBI Taxonomy" id="2364126"/>
    <lineage>
        <taxon>Eukaryota</taxon>
        <taxon>Sar</taxon>
        <taxon>Alveolata</taxon>
        <taxon>Dinophyceae</taxon>
        <taxon>Prorocentrales</taxon>
        <taxon>Prorocentraceae</taxon>
        <taxon>Prorocentrum</taxon>
    </lineage>
</organism>
<gene>
    <name evidence="1" type="ORF">PCOR1329_LOCUS45943</name>
</gene>
<dbReference type="EMBL" id="CAUYUJ010015521">
    <property type="protein sequence ID" value="CAK0855107.1"/>
    <property type="molecule type" value="Genomic_DNA"/>
</dbReference>
<dbReference type="Proteomes" id="UP001189429">
    <property type="component" value="Unassembled WGS sequence"/>
</dbReference>
<name>A0ABN9U9H7_9DINO</name>
<feature type="non-terminal residue" evidence="1">
    <location>
        <position position="415"/>
    </location>
</feature>
<evidence type="ECO:0000313" key="2">
    <source>
        <dbReference type="Proteomes" id="UP001189429"/>
    </source>
</evidence>
<accession>A0ABN9U9H7</accession>
<protein>
    <submittedName>
        <fullName evidence="1">Uncharacterized protein</fullName>
    </submittedName>
</protein>
<keyword evidence="2" id="KW-1185">Reference proteome</keyword>
<evidence type="ECO:0000313" key="1">
    <source>
        <dbReference type="EMBL" id="CAK0855107.1"/>
    </source>
</evidence>